<dbReference type="AlphaFoldDB" id="A0A813QJ12"/>
<reference evidence="1" key="1">
    <citation type="submission" date="2021-02" db="EMBL/GenBank/DDBJ databases">
        <authorList>
            <person name="Nowell W R."/>
        </authorList>
    </citation>
    <scope>NUCLEOTIDE SEQUENCE</scope>
</reference>
<dbReference type="EMBL" id="CAJNOI010000008">
    <property type="protein sequence ID" value="CAF0767831.1"/>
    <property type="molecule type" value="Genomic_DNA"/>
</dbReference>
<dbReference type="Proteomes" id="UP000663877">
    <property type="component" value="Unassembled WGS sequence"/>
</dbReference>
<name>A0A813QJ12_9BILA</name>
<sequence length="73" mass="8431">MNTLLHNIAEKNNLGSYWLLGINDFNGKFQLRVIELRGQSFPDRFPWPLVSIISLPLALYQTDTEKSQLEVLI</sequence>
<protein>
    <submittedName>
        <fullName evidence="1">Uncharacterized protein</fullName>
    </submittedName>
</protein>
<organism evidence="1 2">
    <name type="scientific">Adineta steineri</name>
    <dbReference type="NCBI Taxonomy" id="433720"/>
    <lineage>
        <taxon>Eukaryota</taxon>
        <taxon>Metazoa</taxon>
        <taxon>Spiralia</taxon>
        <taxon>Gnathifera</taxon>
        <taxon>Rotifera</taxon>
        <taxon>Eurotatoria</taxon>
        <taxon>Bdelloidea</taxon>
        <taxon>Adinetida</taxon>
        <taxon>Adinetidae</taxon>
        <taxon>Adineta</taxon>
    </lineage>
</organism>
<evidence type="ECO:0000313" key="1">
    <source>
        <dbReference type="EMBL" id="CAF0767831.1"/>
    </source>
</evidence>
<accession>A0A813QJ12</accession>
<proteinExistence type="predicted"/>
<gene>
    <name evidence="1" type="ORF">BJG266_LOCUS3386</name>
</gene>
<evidence type="ECO:0000313" key="2">
    <source>
        <dbReference type="Proteomes" id="UP000663877"/>
    </source>
</evidence>
<comment type="caution">
    <text evidence="1">The sequence shown here is derived from an EMBL/GenBank/DDBJ whole genome shotgun (WGS) entry which is preliminary data.</text>
</comment>